<evidence type="ECO:0000256" key="4">
    <source>
        <dbReference type="SAM" id="MobiDB-lite"/>
    </source>
</evidence>
<feature type="compositionally biased region" description="Polar residues" evidence="4">
    <location>
        <begin position="240"/>
        <end position="256"/>
    </location>
</feature>
<dbReference type="RefSeq" id="WP_083690841.1">
    <property type="nucleotide sequence ID" value="NZ_FTMP01000002.1"/>
</dbReference>
<feature type="region of interest" description="Disordered" evidence="4">
    <location>
        <begin position="225"/>
        <end position="256"/>
    </location>
</feature>
<evidence type="ECO:0000313" key="6">
    <source>
        <dbReference type="EMBL" id="SIQ19532.1"/>
    </source>
</evidence>
<evidence type="ECO:0000256" key="3">
    <source>
        <dbReference type="ARBA" id="ARBA00023163"/>
    </source>
</evidence>
<evidence type="ECO:0000256" key="1">
    <source>
        <dbReference type="ARBA" id="ARBA00023015"/>
    </source>
</evidence>
<dbReference type="GO" id="GO:0003677">
    <property type="term" value="F:DNA binding"/>
    <property type="evidence" value="ECO:0007669"/>
    <property type="project" value="UniProtKB-KW"/>
</dbReference>
<dbReference type="AlphaFoldDB" id="A0A1N6QSQ5"/>
<dbReference type="SMART" id="SM00895">
    <property type="entry name" value="FCD"/>
    <property type="match status" value="1"/>
</dbReference>
<keyword evidence="3" id="KW-0804">Transcription</keyword>
<dbReference type="EMBL" id="FTMP01000002">
    <property type="protein sequence ID" value="SIQ19532.1"/>
    <property type="molecule type" value="Genomic_DNA"/>
</dbReference>
<dbReference type="SMART" id="SM00345">
    <property type="entry name" value="HTH_GNTR"/>
    <property type="match status" value="1"/>
</dbReference>
<keyword evidence="2 6" id="KW-0238">DNA-binding</keyword>
<dbReference type="SUPFAM" id="SSF48008">
    <property type="entry name" value="GntR ligand-binding domain-like"/>
    <property type="match status" value="1"/>
</dbReference>
<protein>
    <submittedName>
        <fullName evidence="6">DNA-binding transcriptional regulator, GntR family</fullName>
    </submittedName>
</protein>
<feature type="domain" description="HTH gntR-type" evidence="5">
    <location>
        <begin position="8"/>
        <end position="75"/>
    </location>
</feature>
<accession>A0A1N6QSQ5</accession>
<dbReference type="Gene3D" id="1.20.120.530">
    <property type="entry name" value="GntR ligand-binding domain-like"/>
    <property type="match status" value="1"/>
</dbReference>
<evidence type="ECO:0000259" key="5">
    <source>
        <dbReference type="PROSITE" id="PS50949"/>
    </source>
</evidence>
<name>A0A1N6QSQ5_AQUAC</name>
<dbReference type="PANTHER" id="PTHR43537">
    <property type="entry name" value="TRANSCRIPTIONAL REGULATOR, GNTR FAMILY"/>
    <property type="match status" value="1"/>
</dbReference>
<proteinExistence type="predicted"/>
<evidence type="ECO:0000313" key="7">
    <source>
        <dbReference type="Proteomes" id="UP000185841"/>
    </source>
</evidence>
<keyword evidence="1" id="KW-0805">Transcription regulation</keyword>
<dbReference type="Pfam" id="PF00392">
    <property type="entry name" value="GntR"/>
    <property type="match status" value="1"/>
</dbReference>
<dbReference type="InterPro" id="IPR011711">
    <property type="entry name" value="GntR_C"/>
</dbReference>
<dbReference type="InterPro" id="IPR036390">
    <property type="entry name" value="WH_DNA-bd_sf"/>
</dbReference>
<reference evidence="6 7" key="1">
    <citation type="submission" date="2017-01" db="EMBL/GenBank/DDBJ databases">
        <authorList>
            <person name="Mah S.A."/>
            <person name="Swanson W.J."/>
            <person name="Moy G.W."/>
            <person name="Vacquier V.D."/>
        </authorList>
    </citation>
    <scope>NUCLEOTIDE SEQUENCE [LARGE SCALE GENOMIC DNA]</scope>
    <source>
        <strain evidence="6 7">RU36E</strain>
    </source>
</reference>
<dbReference type="InterPro" id="IPR036388">
    <property type="entry name" value="WH-like_DNA-bd_sf"/>
</dbReference>
<dbReference type="InterPro" id="IPR000524">
    <property type="entry name" value="Tscrpt_reg_HTH_GntR"/>
</dbReference>
<evidence type="ECO:0000256" key="2">
    <source>
        <dbReference type="ARBA" id="ARBA00023125"/>
    </source>
</evidence>
<dbReference type="Pfam" id="PF07729">
    <property type="entry name" value="FCD"/>
    <property type="match status" value="1"/>
</dbReference>
<sequence length="256" mass="29632">MPRRVAPPSLADAIYRQLKEDIFEFRLLPGDRFSEGDVAERMAASRTPVRQALYRLQREGQVQVHFRSGWQVSPLDFERFEELYDLRTVLELEAVRRLCLRPEFEQNQTLLQLGRTWLVQPEQRLHDGKAVSLLDEQFHCLLVDAGGNREMARVHQQVTEQIRILRRLDFTQRPRITATYDEHGRILGAILARHCEEAQLLLRTHIEESKAEVRTITLHMLHSARQKVPATQAERDDLGSTATTDNNKPAVQHSSS</sequence>
<organism evidence="6 7">
    <name type="scientific">Aquipseudomonas alcaligenes</name>
    <name type="common">Pseudomonas alcaligenes</name>
    <dbReference type="NCBI Taxonomy" id="43263"/>
    <lineage>
        <taxon>Bacteria</taxon>
        <taxon>Pseudomonadati</taxon>
        <taxon>Pseudomonadota</taxon>
        <taxon>Gammaproteobacteria</taxon>
        <taxon>Pseudomonadales</taxon>
        <taxon>Pseudomonadaceae</taxon>
        <taxon>Aquipseudomonas</taxon>
    </lineage>
</organism>
<dbReference type="CDD" id="cd07377">
    <property type="entry name" value="WHTH_GntR"/>
    <property type="match status" value="1"/>
</dbReference>
<dbReference type="Proteomes" id="UP000185841">
    <property type="component" value="Unassembled WGS sequence"/>
</dbReference>
<dbReference type="InterPro" id="IPR008920">
    <property type="entry name" value="TF_FadR/GntR_C"/>
</dbReference>
<dbReference type="Gene3D" id="1.10.10.10">
    <property type="entry name" value="Winged helix-like DNA-binding domain superfamily/Winged helix DNA-binding domain"/>
    <property type="match status" value="1"/>
</dbReference>
<dbReference type="PANTHER" id="PTHR43537:SF45">
    <property type="entry name" value="GNTR FAMILY REGULATORY PROTEIN"/>
    <property type="match status" value="1"/>
</dbReference>
<gene>
    <name evidence="6" type="ORF">SAMN05878282_102639</name>
</gene>
<dbReference type="PROSITE" id="PS50949">
    <property type="entry name" value="HTH_GNTR"/>
    <property type="match status" value="1"/>
</dbReference>
<dbReference type="SUPFAM" id="SSF46785">
    <property type="entry name" value="Winged helix' DNA-binding domain"/>
    <property type="match status" value="1"/>
</dbReference>
<dbReference type="GO" id="GO:0003700">
    <property type="term" value="F:DNA-binding transcription factor activity"/>
    <property type="evidence" value="ECO:0007669"/>
    <property type="project" value="InterPro"/>
</dbReference>